<dbReference type="Proteomes" id="UP000249819">
    <property type="component" value="Unassembled WGS sequence"/>
</dbReference>
<dbReference type="AlphaFoldDB" id="A0A327WHR7"/>
<accession>A0A327WHR7</accession>
<evidence type="ECO:0000259" key="5">
    <source>
        <dbReference type="Pfam" id="PF07971"/>
    </source>
</evidence>
<dbReference type="OrthoDB" id="9804511at2"/>
<keyword evidence="4" id="KW-0732">Signal</keyword>
<keyword evidence="3" id="KW-0106">Calcium</keyword>
<feature type="domain" description="Glycosyl hydrolase family 92 N-terminal" evidence="6">
    <location>
        <begin position="33"/>
        <end position="237"/>
    </location>
</feature>
<comment type="subunit">
    <text evidence="2">Monomer.</text>
</comment>
<evidence type="ECO:0000313" key="8">
    <source>
        <dbReference type="Proteomes" id="UP000249819"/>
    </source>
</evidence>
<dbReference type="InterPro" id="IPR050883">
    <property type="entry name" value="PNGase"/>
</dbReference>
<organism evidence="7 8">
    <name type="scientific">Chitinophaga dinghuensis</name>
    <dbReference type="NCBI Taxonomy" id="1539050"/>
    <lineage>
        <taxon>Bacteria</taxon>
        <taxon>Pseudomonadati</taxon>
        <taxon>Bacteroidota</taxon>
        <taxon>Chitinophagia</taxon>
        <taxon>Chitinophagales</taxon>
        <taxon>Chitinophagaceae</taxon>
        <taxon>Chitinophaga</taxon>
    </lineage>
</organism>
<evidence type="ECO:0000256" key="4">
    <source>
        <dbReference type="SAM" id="SignalP"/>
    </source>
</evidence>
<dbReference type="GO" id="GO:0000224">
    <property type="term" value="F:peptide-N4-(N-acetyl-beta-glucosaminyl)asparagine amidase activity"/>
    <property type="evidence" value="ECO:0007669"/>
    <property type="project" value="TreeGrafter"/>
</dbReference>
<dbReference type="Gene3D" id="2.70.98.10">
    <property type="match status" value="1"/>
</dbReference>
<dbReference type="GO" id="GO:0030246">
    <property type="term" value="F:carbohydrate binding"/>
    <property type="evidence" value="ECO:0007669"/>
    <property type="project" value="InterPro"/>
</dbReference>
<dbReference type="Gene3D" id="3.30.2080.10">
    <property type="entry name" value="GH92 mannosidase domain"/>
    <property type="match status" value="1"/>
</dbReference>
<proteinExistence type="predicted"/>
<feature type="domain" description="Glycosyl hydrolase family 92" evidence="5">
    <location>
        <begin position="316"/>
        <end position="424"/>
    </location>
</feature>
<feature type="domain" description="Glycosyl hydrolase family 92" evidence="5">
    <location>
        <begin position="243"/>
        <end position="308"/>
    </location>
</feature>
<feature type="signal peptide" evidence="4">
    <location>
        <begin position="1"/>
        <end position="20"/>
    </location>
</feature>
<keyword evidence="8" id="KW-1185">Reference proteome</keyword>
<dbReference type="FunFam" id="3.30.2080.10:FF:000001">
    <property type="entry name" value="Alpha-1,2-mannosidase subfamily"/>
    <property type="match status" value="1"/>
</dbReference>
<name>A0A327WHR7_9BACT</name>
<evidence type="ECO:0000313" key="7">
    <source>
        <dbReference type="EMBL" id="RAJ87274.1"/>
    </source>
</evidence>
<dbReference type="GO" id="GO:0006516">
    <property type="term" value="P:glycoprotein catabolic process"/>
    <property type="evidence" value="ECO:0007669"/>
    <property type="project" value="TreeGrafter"/>
</dbReference>
<reference evidence="7 8" key="1">
    <citation type="submission" date="2018-06" db="EMBL/GenBank/DDBJ databases">
        <title>Genomic Encyclopedia of Archaeal and Bacterial Type Strains, Phase II (KMG-II): from individual species to whole genera.</title>
        <authorList>
            <person name="Goeker M."/>
        </authorList>
    </citation>
    <scope>NUCLEOTIDE SEQUENCE [LARGE SCALE GENOMIC DNA]</scope>
    <source>
        <strain evidence="7 8">DSM 29821</strain>
    </source>
</reference>
<comment type="caution">
    <text evidence="7">The sequence shown here is derived from an EMBL/GenBank/DDBJ whole genome shotgun (WGS) entry which is preliminary data.</text>
</comment>
<sequence length="439" mass="47445">MVRYLVLLLCILLVAGCGGSGNNPPTSEDVLSYVNPFIGTGDQGHTFPGATYPSGMVQLSPVTGVDSLDGYRYQDSLIAGFSHSQVNPGLDVLLMPIVGKVNEIGCHSRFSHDEEVASPGYYKVKLKDFDIMAELTVAPHAGFHRYTFPASKESHIVLGFSKPGVNTAVNEEDSCTITGKSTTAENGQQLYFVVKVSKPFHMKVTAGGKAPAGKNEQAILSFATSENEMVLVKVGVSPASMQQAVENLSAEIPDWDFNEILTQAQLKWEHELSGMNVVAPAETKTIFYTALYHSLITPCRLTAQDTYAYTSRASLDSIIALYTDQPDGLPGTDDGGKESAWFVYSAMGLYPVKPAEGRYLLGNPMLAAASVTLQNRRFTMKAIGLSDKNIYVQSVKLNGKAYNKLYITNKDIMEGGSIEFKMGPTPGVFEGAMLPSSQN</sequence>
<evidence type="ECO:0000259" key="6">
    <source>
        <dbReference type="Pfam" id="PF17678"/>
    </source>
</evidence>
<dbReference type="PANTHER" id="PTHR12143">
    <property type="entry name" value="PEPTIDE N-GLYCANASE PNGASE -RELATED"/>
    <property type="match status" value="1"/>
</dbReference>
<evidence type="ECO:0000256" key="1">
    <source>
        <dbReference type="ARBA" id="ARBA00001913"/>
    </source>
</evidence>
<dbReference type="Pfam" id="PF17678">
    <property type="entry name" value="Glyco_hydro_92N"/>
    <property type="match status" value="1"/>
</dbReference>
<gene>
    <name evidence="7" type="ORF">CLV59_10123</name>
</gene>
<feature type="chain" id="PRO_5016304333" evidence="4">
    <location>
        <begin position="21"/>
        <end position="439"/>
    </location>
</feature>
<dbReference type="InterPro" id="IPR041371">
    <property type="entry name" value="GH92_N"/>
</dbReference>
<dbReference type="PROSITE" id="PS51257">
    <property type="entry name" value="PROKAR_LIPOPROTEIN"/>
    <property type="match status" value="1"/>
</dbReference>
<evidence type="ECO:0000256" key="3">
    <source>
        <dbReference type="ARBA" id="ARBA00022837"/>
    </source>
</evidence>
<dbReference type="EMBL" id="QLMA01000001">
    <property type="protein sequence ID" value="RAJ87274.1"/>
    <property type="molecule type" value="Genomic_DNA"/>
</dbReference>
<protein>
    <submittedName>
        <fullName evidence="7">Putative alpha-1,2-mannosidase</fullName>
    </submittedName>
</protein>
<comment type="cofactor">
    <cofactor evidence="1">
        <name>Ca(2+)</name>
        <dbReference type="ChEBI" id="CHEBI:29108"/>
    </cofactor>
</comment>
<dbReference type="Pfam" id="PF07971">
    <property type="entry name" value="Glyco_hydro_92"/>
    <property type="match status" value="2"/>
</dbReference>
<dbReference type="GO" id="GO:0005829">
    <property type="term" value="C:cytosol"/>
    <property type="evidence" value="ECO:0007669"/>
    <property type="project" value="TreeGrafter"/>
</dbReference>
<dbReference type="InterPro" id="IPR014718">
    <property type="entry name" value="GH-type_carb-bd"/>
</dbReference>
<evidence type="ECO:0000256" key="2">
    <source>
        <dbReference type="ARBA" id="ARBA00011245"/>
    </source>
</evidence>
<dbReference type="PANTHER" id="PTHR12143:SF39">
    <property type="entry name" value="SECRETED PROTEIN"/>
    <property type="match status" value="1"/>
</dbReference>
<dbReference type="InterPro" id="IPR012939">
    <property type="entry name" value="Glyco_hydro_92"/>
</dbReference>
<dbReference type="RefSeq" id="WP_111589984.1">
    <property type="nucleotide sequence ID" value="NZ_QLMA01000001.1"/>
</dbReference>